<gene>
    <name evidence="3" type="ORF">Lery_0769</name>
</gene>
<feature type="transmembrane region" description="Helical" evidence="2">
    <location>
        <begin position="439"/>
        <end position="463"/>
    </location>
</feature>
<evidence type="ECO:0000256" key="1">
    <source>
        <dbReference type="SAM" id="MobiDB-lite"/>
    </source>
</evidence>
<dbReference type="PATRIC" id="fig|448.7.peg.804"/>
<keyword evidence="2" id="KW-0812">Transmembrane</keyword>
<organism evidence="3 4">
    <name type="scientific">Legionella erythra</name>
    <dbReference type="NCBI Taxonomy" id="448"/>
    <lineage>
        <taxon>Bacteria</taxon>
        <taxon>Pseudomonadati</taxon>
        <taxon>Pseudomonadota</taxon>
        <taxon>Gammaproteobacteria</taxon>
        <taxon>Legionellales</taxon>
        <taxon>Legionellaceae</taxon>
        <taxon>Legionella</taxon>
    </lineage>
</organism>
<keyword evidence="2" id="KW-1133">Transmembrane helix</keyword>
<comment type="caution">
    <text evidence="3">The sequence shown here is derived from an EMBL/GenBank/DDBJ whole genome shotgun (WGS) entry which is preliminary data.</text>
</comment>
<evidence type="ECO:0008006" key="5">
    <source>
        <dbReference type="Google" id="ProtNLM"/>
    </source>
</evidence>
<evidence type="ECO:0000313" key="4">
    <source>
        <dbReference type="Proteomes" id="UP000054773"/>
    </source>
</evidence>
<keyword evidence="2" id="KW-0472">Membrane</keyword>
<feature type="transmembrane region" description="Helical" evidence="2">
    <location>
        <begin position="414"/>
        <end position="433"/>
    </location>
</feature>
<dbReference type="STRING" id="448.Lery_0769"/>
<feature type="transmembrane region" description="Helical" evidence="2">
    <location>
        <begin position="335"/>
        <end position="359"/>
    </location>
</feature>
<accession>A0A0W0TSJ9</accession>
<sequence>MSAKTEKLLLTPETLLSPAGIDAATQFYRARTLVNLFTGEELAALQNYAPSLLPFYLNELNAINAASFRFLDQAKKEALQKKLRLIYFLLYAQYQLDSTQGRQYNLHKYRDSMEQCARLMDQLKVMTETAPNSPEQVHQVEQVSTEKYLKFTGMIVGEWLAARLQELYGLKDLKPYQVNSDFAELEAIEKEKVSQGEFARGNTVFIKEWMGAINERRLYWVWGGGMLASVLDLLSDDFFNKQQTQTAISAPSPFTGYMSWLLYYARFALNMILVLKHTFVGPWMTKEEREAAKLSTPWQRFSGELKARKYALLNDSIWATANLVCFFWLKGPGLIGWGGNVATAALLAMDLVLTVIRYFEEEGNHKKHIMMLQNTIEQLKLTHGNEERIAELEKAIVKAEFDWKYKKYGTLTDIAYSAGLMLAFTVVFCGFAFPGAMAASTLLIVSAVGAALCFALTVAYSAVTSGIAIAKTKATAEQMKKEYNEAFNEFTRLKGLYDQKEKELHGRLIEAEENELNELHELGNKLRVHYLILNDLEADVDYQNRLARFQSVKLVRSIFIDACIPVLIFASFTFMPLPIAIGVLAAGLLLAGLSYLLINRFEPKPAEKAILDGKEDDFADFLDNPVNRFKEKSPTATTGFFGQASDKDKPSSNQEVNPNDGEAPDLISF</sequence>
<dbReference type="RefSeq" id="WP_058525938.1">
    <property type="nucleotide sequence ID" value="NZ_CAAAHY010000008.1"/>
</dbReference>
<protein>
    <recommendedName>
        <fullName evidence="5">Coiled-coil protein</fullName>
    </recommendedName>
</protein>
<dbReference type="Proteomes" id="UP000054773">
    <property type="component" value="Unassembled WGS sequence"/>
</dbReference>
<feature type="transmembrane region" description="Helical" evidence="2">
    <location>
        <begin position="579"/>
        <end position="598"/>
    </location>
</feature>
<name>A0A0W0TSJ9_LEGER</name>
<evidence type="ECO:0000256" key="2">
    <source>
        <dbReference type="SAM" id="Phobius"/>
    </source>
</evidence>
<feature type="region of interest" description="Disordered" evidence="1">
    <location>
        <begin position="628"/>
        <end position="669"/>
    </location>
</feature>
<dbReference type="OrthoDB" id="5648334at2"/>
<feature type="transmembrane region" description="Helical" evidence="2">
    <location>
        <begin position="554"/>
        <end position="573"/>
    </location>
</feature>
<keyword evidence="4" id="KW-1185">Reference proteome</keyword>
<reference evidence="3 4" key="1">
    <citation type="submission" date="2015-11" db="EMBL/GenBank/DDBJ databases">
        <title>Genomic analysis of 38 Legionella species identifies large and diverse effector repertoires.</title>
        <authorList>
            <person name="Burstein D."/>
            <person name="Amaro F."/>
            <person name="Zusman T."/>
            <person name="Lifshitz Z."/>
            <person name="Cohen O."/>
            <person name="Gilbert J.A."/>
            <person name="Pupko T."/>
            <person name="Shuman H.A."/>
            <person name="Segal G."/>
        </authorList>
    </citation>
    <scope>NUCLEOTIDE SEQUENCE [LARGE SCALE GENOMIC DNA]</scope>
    <source>
        <strain evidence="3 4">SE-32A-C8</strain>
    </source>
</reference>
<dbReference type="EMBL" id="LNYA01000018">
    <property type="protein sequence ID" value="KTC98605.1"/>
    <property type="molecule type" value="Genomic_DNA"/>
</dbReference>
<proteinExistence type="predicted"/>
<evidence type="ECO:0000313" key="3">
    <source>
        <dbReference type="EMBL" id="KTC98605.1"/>
    </source>
</evidence>
<dbReference type="AlphaFoldDB" id="A0A0W0TSJ9"/>